<dbReference type="InterPro" id="IPR013595">
    <property type="entry name" value="Pept_S33_TAP-like_C"/>
</dbReference>
<keyword evidence="3 7" id="KW-0378">Hydrolase</keyword>
<feature type="domain" description="Peptidase S33 tripeptidyl aminopeptidase-like C-terminal" evidence="6">
    <location>
        <begin position="406"/>
        <end position="505"/>
    </location>
</feature>
<dbReference type="PROSITE" id="PS51257">
    <property type="entry name" value="PROKAR_LIPOPROTEIN"/>
    <property type="match status" value="1"/>
</dbReference>
<evidence type="ECO:0000259" key="5">
    <source>
        <dbReference type="Pfam" id="PF00561"/>
    </source>
</evidence>
<protein>
    <submittedName>
        <fullName evidence="7">Tripeptidyl aminopeptidase</fullName>
        <ecNumber evidence="7">3.4.14.-</ecNumber>
    </submittedName>
</protein>
<dbReference type="InterPro" id="IPR051601">
    <property type="entry name" value="Serine_prot/Carboxylest_S33"/>
</dbReference>
<gene>
    <name evidence="7" type="primary">tap_2</name>
    <name evidence="7" type="ORF">NCTC10797_01171</name>
</gene>
<dbReference type="GO" id="GO:0004177">
    <property type="term" value="F:aminopeptidase activity"/>
    <property type="evidence" value="ECO:0007669"/>
    <property type="project" value="UniProtKB-KW"/>
</dbReference>
<evidence type="ECO:0000313" key="7">
    <source>
        <dbReference type="EMBL" id="VFA97408.1"/>
    </source>
</evidence>
<comment type="similarity">
    <text evidence="1">Belongs to the peptidase S33 family.</text>
</comment>
<evidence type="ECO:0000256" key="4">
    <source>
        <dbReference type="SAM" id="SignalP"/>
    </source>
</evidence>
<dbReference type="PANTHER" id="PTHR43248:SF29">
    <property type="entry name" value="TRIPEPTIDYL AMINOPEPTIDASE"/>
    <property type="match status" value="1"/>
</dbReference>
<name>A0A4U8W727_9NOCA</name>
<dbReference type="EMBL" id="LR215973">
    <property type="protein sequence ID" value="VFA97408.1"/>
    <property type="molecule type" value="Genomic_DNA"/>
</dbReference>
<dbReference type="SUPFAM" id="SSF53474">
    <property type="entry name" value="alpha/beta-Hydrolases"/>
    <property type="match status" value="1"/>
</dbReference>
<keyword evidence="2 4" id="KW-0732">Signal</keyword>
<organism evidence="7 8">
    <name type="scientific">Nocardia cyriacigeorgica</name>
    <dbReference type="NCBI Taxonomy" id="135487"/>
    <lineage>
        <taxon>Bacteria</taxon>
        <taxon>Bacillati</taxon>
        <taxon>Actinomycetota</taxon>
        <taxon>Actinomycetes</taxon>
        <taxon>Mycobacteriales</taxon>
        <taxon>Nocardiaceae</taxon>
        <taxon>Nocardia</taxon>
    </lineage>
</organism>
<dbReference type="EC" id="3.4.14.-" evidence="7"/>
<keyword evidence="7" id="KW-0031">Aminopeptidase</keyword>
<feature type="chain" id="PRO_5039187641" evidence="4">
    <location>
        <begin position="20"/>
        <end position="515"/>
    </location>
</feature>
<dbReference type="PANTHER" id="PTHR43248">
    <property type="entry name" value="2-SUCCINYL-6-HYDROXY-2,4-CYCLOHEXADIENE-1-CARBOXYLATE SYNTHASE"/>
    <property type="match status" value="1"/>
</dbReference>
<feature type="domain" description="AB hydrolase-1" evidence="5">
    <location>
        <begin position="102"/>
        <end position="241"/>
    </location>
</feature>
<feature type="signal peptide" evidence="4">
    <location>
        <begin position="1"/>
        <end position="19"/>
    </location>
</feature>
<accession>A0A4U8W727</accession>
<dbReference type="AlphaFoldDB" id="A0A4U8W727"/>
<reference evidence="7 8" key="1">
    <citation type="submission" date="2019-02" db="EMBL/GenBank/DDBJ databases">
        <authorList>
            <consortium name="Pathogen Informatics"/>
        </authorList>
    </citation>
    <scope>NUCLEOTIDE SEQUENCE [LARGE SCALE GENOMIC DNA]</scope>
    <source>
        <strain evidence="7 8">3012STDY6756504</strain>
    </source>
</reference>
<dbReference type="InterPro" id="IPR029058">
    <property type="entry name" value="AB_hydrolase_fold"/>
</dbReference>
<evidence type="ECO:0000256" key="2">
    <source>
        <dbReference type="ARBA" id="ARBA00022729"/>
    </source>
</evidence>
<dbReference type="Gene3D" id="3.40.50.1820">
    <property type="entry name" value="alpha/beta hydrolase"/>
    <property type="match status" value="1"/>
</dbReference>
<dbReference type="Pfam" id="PF08386">
    <property type="entry name" value="Abhydrolase_4"/>
    <property type="match status" value="1"/>
</dbReference>
<dbReference type="Pfam" id="PF00561">
    <property type="entry name" value="Abhydrolase_1"/>
    <property type="match status" value="1"/>
</dbReference>
<proteinExistence type="inferred from homology"/>
<sequence length="515" mass="55106">MRAVLALVMAMAVAGCVNSGQQGPDGASAQLDRLVAQADAVPTPRLDWGRCGEPGLERYECAQALVPLDYARPDGETLSLAVIRRPAADPGRRIGTLFGAVGGPGGSGYDWARDTDLLSGELGQRFDVVTFDQRGIGRSGQVRCFADDAAQQQFWDALRIPPVNADQERAAAAAAGTLAAGCAEHSGATLAYLTTVDAARDLDLLRRAVGESQMNYIGYSYASYLGQVYGALFPERVRALQLGSMVDPQRYTNDSVTALGDAAAGTEEVAAEFLRLCGTAGPDRCAFAGDNMRQRYTALLESLERTPIVIGSGTEALTFSYHDLMLVHAALLYDPDLGWPALAQLLAELERGPLGDPGAASGVLAQAPFSYDFLESFVAITCADNTLPRDPDRWPTLTRELDRTAPTFGGYWLYPLQACASWPVPEQGYPQRYTGPWTLRTQNPALLINNRFDPATPLPAAQRAQEALGNAHLIVVPGHGHDPTSPCVRAVQERYLIDLALPDSGCPAAHVPFTS</sequence>
<dbReference type="RefSeq" id="WP_232052069.1">
    <property type="nucleotide sequence ID" value="NZ_LR215973.1"/>
</dbReference>
<dbReference type="InterPro" id="IPR000073">
    <property type="entry name" value="AB_hydrolase_1"/>
</dbReference>
<keyword evidence="7" id="KW-0645">Protease</keyword>
<evidence type="ECO:0000313" key="8">
    <source>
        <dbReference type="Proteomes" id="UP000290439"/>
    </source>
</evidence>
<dbReference type="Proteomes" id="UP000290439">
    <property type="component" value="Chromosome"/>
</dbReference>
<evidence type="ECO:0000256" key="1">
    <source>
        <dbReference type="ARBA" id="ARBA00010088"/>
    </source>
</evidence>
<evidence type="ECO:0000259" key="6">
    <source>
        <dbReference type="Pfam" id="PF08386"/>
    </source>
</evidence>
<evidence type="ECO:0000256" key="3">
    <source>
        <dbReference type="ARBA" id="ARBA00022801"/>
    </source>
</evidence>